<keyword evidence="2" id="KW-0677">Repeat</keyword>
<comment type="caution">
    <text evidence="4">The sequence shown here is derived from an EMBL/GenBank/DDBJ whole genome shotgun (WGS) entry which is preliminary data.</text>
</comment>
<keyword evidence="5" id="KW-1185">Reference proteome</keyword>
<dbReference type="PANTHER" id="PTHR46093">
    <property type="entry name" value="ACYL-COA-BINDING DOMAIN-CONTAINING PROTEIN 5"/>
    <property type="match status" value="1"/>
</dbReference>
<gene>
    <name evidence="4" type="ORF">PCOR1329_LOCUS49504</name>
</gene>
<evidence type="ECO:0000256" key="2">
    <source>
        <dbReference type="ARBA" id="ARBA00022737"/>
    </source>
</evidence>
<keyword evidence="1" id="KW-0880">Kelch repeat</keyword>
<dbReference type="Pfam" id="PF24681">
    <property type="entry name" value="Kelch_KLHDC2_KLHL20_DRC7"/>
    <property type="match status" value="1"/>
</dbReference>
<dbReference type="InterPro" id="IPR015915">
    <property type="entry name" value="Kelch-typ_b-propeller"/>
</dbReference>
<dbReference type="Gene3D" id="2.120.10.80">
    <property type="entry name" value="Kelch-type beta propeller"/>
    <property type="match status" value="2"/>
</dbReference>
<dbReference type="Proteomes" id="UP001189429">
    <property type="component" value="Unassembled WGS sequence"/>
</dbReference>
<protein>
    <submittedName>
        <fullName evidence="4">Uncharacterized protein</fullName>
    </submittedName>
</protein>
<evidence type="ECO:0000313" key="5">
    <source>
        <dbReference type="Proteomes" id="UP001189429"/>
    </source>
</evidence>
<organism evidence="4 5">
    <name type="scientific">Prorocentrum cordatum</name>
    <dbReference type="NCBI Taxonomy" id="2364126"/>
    <lineage>
        <taxon>Eukaryota</taxon>
        <taxon>Sar</taxon>
        <taxon>Alveolata</taxon>
        <taxon>Dinophyceae</taxon>
        <taxon>Prorocentrales</taxon>
        <taxon>Prorocentraceae</taxon>
        <taxon>Prorocentrum</taxon>
    </lineage>
</organism>
<dbReference type="InterPro" id="IPR011043">
    <property type="entry name" value="Gal_Oxase/kelch_b-propeller"/>
</dbReference>
<reference evidence="4" key="1">
    <citation type="submission" date="2023-10" db="EMBL/GenBank/DDBJ databases">
        <authorList>
            <person name="Chen Y."/>
            <person name="Shah S."/>
            <person name="Dougan E. K."/>
            <person name="Thang M."/>
            <person name="Chan C."/>
        </authorList>
    </citation>
    <scope>NUCLEOTIDE SEQUENCE [LARGE SCALE GENOMIC DNA]</scope>
</reference>
<evidence type="ECO:0000256" key="1">
    <source>
        <dbReference type="ARBA" id="ARBA00022441"/>
    </source>
</evidence>
<proteinExistence type="predicted"/>
<name>A0ABN9UN42_9DINO</name>
<evidence type="ECO:0000313" key="4">
    <source>
        <dbReference type="EMBL" id="CAK0860585.1"/>
    </source>
</evidence>
<dbReference type="PROSITE" id="PS51257">
    <property type="entry name" value="PROKAR_LIPOPROTEIN"/>
    <property type="match status" value="1"/>
</dbReference>
<dbReference type="PANTHER" id="PTHR46093:SF18">
    <property type="entry name" value="FIBRONECTIN TYPE-III DOMAIN-CONTAINING PROTEIN"/>
    <property type="match status" value="1"/>
</dbReference>
<accession>A0ABN9UN42</accession>
<evidence type="ECO:0000256" key="3">
    <source>
        <dbReference type="SAM" id="MobiDB-lite"/>
    </source>
</evidence>
<dbReference type="EMBL" id="CAUYUJ010015993">
    <property type="protein sequence ID" value="CAK0860585.1"/>
    <property type="molecule type" value="Genomic_DNA"/>
</dbReference>
<sequence>MPVGARFGHTCTPLGDGRVVLFGGATGGGGCFTVLADAHVLDPRTRTWSRMETEGPSPAARLGHASVCVGEGHGQVVVYGGSAGGGMLVPEDMYLLDADDLEGPGWAVVRVEGPTPGARYGHAMVFSEGQMELVVFGGHNGLEALGDLWTLSIRGRPFGPWRWTQVSAANSLAPSPRCYHAAAVCPAGAARGMVVVFGGRRSDGACLNDAWGLEPRSDGSWEWVLAPVGASALPEPRCQHACVFLGEWLLVAGGRGAASSGRDAPLSSALYDTGSGEWVACDLGVHRCWHACWAAEGVVFSHGGFCDGKWSAPGSELELAGVYFEEADVVAGGGQVGSSKRLRRAWPPMCCSEMVREVPTVLLQADAWPPTVLLDAEPPPGRELPELVRLGDLPPL</sequence>
<feature type="region of interest" description="Disordered" evidence="3">
    <location>
        <begin position="376"/>
        <end position="396"/>
    </location>
</feature>
<dbReference type="SUPFAM" id="SSF50965">
    <property type="entry name" value="Galactose oxidase, central domain"/>
    <property type="match status" value="1"/>
</dbReference>
<dbReference type="SUPFAM" id="SSF117281">
    <property type="entry name" value="Kelch motif"/>
    <property type="match status" value="1"/>
</dbReference>